<dbReference type="AlphaFoldDB" id="A0AAN6XYT8"/>
<reference evidence="3" key="1">
    <citation type="journal article" date="2023" name="Mol. Phylogenet. Evol.">
        <title>Genome-scale phylogeny and comparative genomics of the fungal order Sordariales.</title>
        <authorList>
            <person name="Hensen N."/>
            <person name="Bonometti L."/>
            <person name="Westerberg I."/>
            <person name="Brannstrom I.O."/>
            <person name="Guillou S."/>
            <person name="Cros-Aarteil S."/>
            <person name="Calhoun S."/>
            <person name="Haridas S."/>
            <person name="Kuo A."/>
            <person name="Mondo S."/>
            <person name="Pangilinan J."/>
            <person name="Riley R."/>
            <person name="LaButti K."/>
            <person name="Andreopoulos B."/>
            <person name="Lipzen A."/>
            <person name="Chen C."/>
            <person name="Yan M."/>
            <person name="Daum C."/>
            <person name="Ng V."/>
            <person name="Clum A."/>
            <person name="Steindorff A."/>
            <person name="Ohm R.A."/>
            <person name="Martin F."/>
            <person name="Silar P."/>
            <person name="Natvig D.O."/>
            <person name="Lalanne C."/>
            <person name="Gautier V."/>
            <person name="Ament-Velasquez S.L."/>
            <person name="Kruys A."/>
            <person name="Hutchinson M.I."/>
            <person name="Powell A.J."/>
            <person name="Barry K."/>
            <person name="Miller A.N."/>
            <person name="Grigoriev I.V."/>
            <person name="Debuchy R."/>
            <person name="Gladieux P."/>
            <person name="Hiltunen Thoren M."/>
            <person name="Johannesson H."/>
        </authorList>
    </citation>
    <scope>NUCLEOTIDE SEQUENCE</scope>
    <source>
        <strain evidence="3">PSN293</strain>
    </source>
</reference>
<feature type="compositionally biased region" description="Polar residues" evidence="1">
    <location>
        <begin position="837"/>
        <end position="847"/>
    </location>
</feature>
<gene>
    <name evidence="3" type="ORF">QBC37DRAFT_295093</name>
</gene>
<feature type="compositionally biased region" description="Basic and acidic residues" evidence="1">
    <location>
        <begin position="463"/>
        <end position="480"/>
    </location>
</feature>
<keyword evidence="4" id="KW-1185">Reference proteome</keyword>
<feature type="region of interest" description="Disordered" evidence="1">
    <location>
        <begin position="316"/>
        <end position="344"/>
    </location>
</feature>
<dbReference type="EMBL" id="MU858213">
    <property type="protein sequence ID" value="KAK4209204.1"/>
    <property type="molecule type" value="Genomic_DNA"/>
</dbReference>
<feature type="domain" description="C2H2-type" evidence="2">
    <location>
        <begin position="611"/>
        <end position="635"/>
    </location>
</feature>
<feature type="region of interest" description="Disordered" evidence="1">
    <location>
        <begin position="533"/>
        <end position="624"/>
    </location>
</feature>
<dbReference type="PANTHER" id="PTHR23225">
    <property type="entry name" value="ZINC FINGER PROTEIN"/>
    <property type="match status" value="1"/>
</dbReference>
<sequence>MEPSSKRRRLAPKVLDGTAQAAMPSPQQQSQPAAQAFAQDQQAAQHYAPQEAVATQPERPAFEAFARHLQDAAMHIYNQTLRPHYTSVSVLLLRWEEDTSVEPDLLMLEKVFRERYKFQTDRWTIPTVPNPSIKLGVQMASFLDNARPDHLLIVYYAGHGYVGPDNQLFWASNTREDAAKLKWDGVRCLFEDAQSEILLLLETCAIRDGPVAGSNGVKQVIAAYTPEQARLDVGPRSFTACLADALHRLSGGRPFNSQRLFDEIVAVRQQDRTQALAQLANGAAKAAPPSEKNPVFFTLTPSKGQGIILVPLDAKSPQLQSPPRSAEPENNSWKPGREDTRPLSPEDVVDLTFDEARVLVCTTFVGDASPDMAFFNQWLHNTPAVASKITVQGMFLGPPTMLLISMPVSVWNIVQHDKVCCFLGYVNSHNMIHLYQRLVASASAVAQAAASFDGASNYSPPSSRRDQANHFSEPARRQERPGAQQAQAQQAQAQQAQAQVQRTPLLANAPAGSSKDDVRDSAEMKQAAEQLKALSHVRHRSDETPSTHVRTSMRLGDSIAVRHAGDPGSSPDTNGSGPDDTFNGGDSEFNTPSTKAKPRRPLQKQTPKQETRCNHCSHPPFKDSSSLRKHIAAAHTRPFPCAFSFAGCASTFGSKNEWKRHIASQHLCLTYYRCSACPPSINEGKGNEFNRKDLFTQHLRRMHAPFAIKKSIAKSDSKIQMDWDNHLKDMQAKCLVHRRQPPQRSACPKPGCLSTFEGPGSWDEWTEHVGRHMEKNEAGQMEVDRYLAEWAEAEGIIQRDGDGYKLANGPEEPVVRNVNGESNGDVGDGSSLMIVNENGNGHETPNGQPAEKNVPRRSSRDRTAEKSVERTNPSTSEPPPPPPPPPEKANGSTGRSNIKHGPGYGQAHTGRLRIEFQHGDHVSREDLDDDPGSIVVATTAPPPLLDVDDGMDLD</sequence>
<feature type="compositionally biased region" description="Low complexity" evidence="1">
    <location>
        <begin position="19"/>
        <end position="42"/>
    </location>
</feature>
<feature type="compositionally biased region" description="Basic and acidic residues" evidence="1">
    <location>
        <begin position="514"/>
        <end position="523"/>
    </location>
</feature>
<feature type="domain" description="C2H2-type" evidence="2">
    <location>
        <begin position="639"/>
        <end position="666"/>
    </location>
</feature>
<dbReference type="InterPro" id="IPR039970">
    <property type="entry name" value="TF_Grauzone"/>
</dbReference>
<dbReference type="InterPro" id="IPR013087">
    <property type="entry name" value="Znf_C2H2_type"/>
</dbReference>
<feature type="region of interest" description="Disordered" evidence="1">
    <location>
        <begin position="801"/>
        <end position="954"/>
    </location>
</feature>
<feature type="compositionally biased region" description="Pro residues" evidence="1">
    <location>
        <begin position="876"/>
        <end position="887"/>
    </location>
</feature>
<feature type="compositionally biased region" description="Basic residues" evidence="1">
    <location>
        <begin position="1"/>
        <end position="11"/>
    </location>
</feature>
<comment type="caution">
    <text evidence="3">The sequence shown here is derived from an EMBL/GenBank/DDBJ whole genome shotgun (WGS) entry which is preliminary data.</text>
</comment>
<feature type="compositionally biased region" description="Low complexity" evidence="1">
    <location>
        <begin position="483"/>
        <end position="499"/>
    </location>
</feature>
<name>A0AAN6XYT8_9PEZI</name>
<evidence type="ECO:0000313" key="4">
    <source>
        <dbReference type="Proteomes" id="UP001301769"/>
    </source>
</evidence>
<feature type="compositionally biased region" description="Basic and acidic residues" evidence="1">
    <location>
        <begin position="912"/>
        <end position="925"/>
    </location>
</feature>
<proteinExistence type="predicted"/>
<organism evidence="3 4">
    <name type="scientific">Rhypophila decipiens</name>
    <dbReference type="NCBI Taxonomy" id="261697"/>
    <lineage>
        <taxon>Eukaryota</taxon>
        <taxon>Fungi</taxon>
        <taxon>Dikarya</taxon>
        <taxon>Ascomycota</taxon>
        <taxon>Pezizomycotina</taxon>
        <taxon>Sordariomycetes</taxon>
        <taxon>Sordariomycetidae</taxon>
        <taxon>Sordariales</taxon>
        <taxon>Naviculisporaceae</taxon>
        <taxon>Rhypophila</taxon>
    </lineage>
</organism>
<reference evidence="3" key="2">
    <citation type="submission" date="2023-05" db="EMBL/GenBank/DDBJ databases">
        <authorList>
            <consortium name="Lawrence Berkeley National Laboratory"/>
            <person name="Steindorff A."/>
            <person name="Hensen N."/>
            <person name="Bonometti L."/>
            <person name="Westerberg I."/>
            <person name="Brannstrom I.O."/>
            <person name="Guillou S."/>
            <person name="Cros-Aarteil S."/>
            <person name="Calhoun S."/>
            <person name="Haridas S."/>
            <person name="Kuo A."/>
            <person name="Mondo S."/>
            <person name="Pangilinan J."/>
            <person name="Riley R."/>
            <person name="Labutti K."/>
            <person name="Andreopoulos B."/>
            <person name="Lipzen A."/>
            <person name="Chen C."/>
            <person name="Yanf M."/>
            <person name="Daum C."/>
            <person name="Ng V."/>
            <person name="Clum A."/>
            <person name="Ohm R."/>
            <person name="Martin F."/>
            <person name="Silar P."/>
            <person name="Natvig D."/>
            <person name="Lalanne C."/>
            <person name="Gautier V."/>
            <person name="Ament-Velasquez S.L."/>
            <person name="Kruys A."/>
            <person name="Hutchinson M.I."/>
            <person name="Powell A.J."/>
            <person name="Barry K."/>
            <person name="Miller A.N."/>
            <person name="Grigoriev I.V."/>
            <person name="Debuchy R."/>
            <person name="Gladieux P."/>
            <person name="Thoren M.H."/>
            <person name="Johannesson H."/>
        </authorList>
    </citation>
    <scope>NUCLEOTIDE SEQUENCE</scope>
    <source>
        <strain evidence="3">PSN293</strain>
    </source>
</reference>
<feature type="domain" description="C2H2-type" evidence="2">
    <location>
        <begin position="672"/>
        <end position="703"/>
    </location>
</feature>
<evidence type="ECO:0000256" key="1">
    <source>
        <dbReference type="SAM" id="MobiDB-lite"/>
    </source>
</evidence>
<evidence type="ECO:0000259" key="2">
    <source>
        <dbReference type="SMART" id="SM00355"/>
    </source>
</evidence>
<dbReference type="Proteomes" id="UP001301769">
    <property type="component" value="Unassembled WGS sequence"/>
</dbReference>
<dbReference type="Gene3D" id="3.30.160.60">
    <property type="entry name" value="Classic Zinc Finger"/>
    <property type="match status" value="1"/>
</dbReference>
<dbReference type="SMART" id="SM00355">
    <property type="entry name" value="ZnF_C2H2"/>
    <property type="match status" value="3"/>
</dbReference>
<evidence type="ECO:0000313" key="3">
    <source>
        <dbReference type="EMBL" id="KAK4209204.1"/>
    </source>
</evidence>
<feature type="compositionally biased region" description="Polar residues" evidence="1">
    <location>
        <begin position="317"/>
        <end position="333"/>
    </location>
</feature>
<accession>A0AAN6XYT8</accession>
<dbReference type="PANTHER" id="PTHR23225:SF2">
    <property type="entry name" value="AT09679P-RELATED"/>
    <property type="match status" value="1"/>
</dbReference>
<feature type="region of interest" description="Disordered" evidence="1">
    <location>
        <begin position="508"/>
        <end position="527"/>
    </location>
</feature>
<feature type="region of interest" description="Disordered" evidence="1">
    <location>
        <begin position="453"/>
        <end position="500"/>
    </location>
</feature>
<feature type="region of interest" description="Disordered" evidence="1">
    <location>
        <begin position="1"/>
        <end position="42"/>
    </location>
</feature>
<dbReference type="GO" id="GO:0003700">
    <property type="term" value="F:DNA-binding transcription factor activity"/>
    <property type="evidence" value="ECO:0007669"/>
    <property type="project" value="InterPro"/>
</dbReference>
<protein>
    <submittedName>
        <fullName evidence="3">Zinc finger Y-chromosomal protein 1</fullName>
    </submittedName>
</protein>
<feature type="compositionally biased region" description="Basic and acidic residues" evidence="1">
    <location>
        <begin position="858"/>
        <end position="869"/>
    </location>
</feature>